<proteinExistence type="predicted"/>
<dbReference type="EMBL" id="FUZA01000002">
    <property type="protein sequence ID" value="SKB72174.1"/>
    <property type="molecule type" value="Genomic_DNA"/>
</dbReference>
<dbReference type="Pfam" id="PF05488">
    <property type="entry name" value="PAAR_motif"/>
    <property type="match status" value="1"/>
</dbReference>
<dbReference type="AlphaFoldDB" id="A0A1T5DKE7"/>
<dbReference type="InterPro" id="IPR008727">
    <property type="entry name" value="PAAR_motif"/>
</dbReference>
<protein>
    <submittedName>
        <fullName evidence="2">Zn-binding Pro-Ala-Ala-Arg (PAAR) domain-containing protein, incolved in TypeVI secretion</fullName>
    </submittedName>
</protein>
<dbReference type="STRING" id="651661.SAMN05660293_01686"/>
<dbReference type="RefSeq" id="WP_082214245.1">
    <property type="nucleotide sequence ID" value="NZ_FUZA01000002.1"/>
</dbReference>
<evidence type="ECO:0000313" key="2">
    <source>
        <dbReference type="EMBL" id="SKB72174.1"/>
    </source>
</evidence>
<dbReference type="Proteomes" id="UP000190897">
    <property type="component" value="Unassembled WGS sequence"/>
</dbReference>
<accession>A0A1T5DKE7</accession>
<dbReference type="OrthoDB" id="9807902at2"/>
<name>A0A1T5DKE7_9BACT</name>
<feature type="region of interest" description="Disordered" evidence="1">
    <location>
        <begin position="1"/>
        <end position="41"/>
    </location>
</feature>
<dbReference type="Gene3D" id="2.60.200.60">
    <property type="match status" value="2"/>
</dbReference>
<organism evidence="2 3">
    <name type="scientific">Dyadobacter psychrophilus</name>
    <dbReference type="NCBI Taxonomy" id="651661"/>
    <lineage>
        <taxon>Bacteria</taxon>
        <taxon>Pseudomonadati</taxon>
        <taxon>Bacteroidota</taxon>
        <taxon>Cytophagia</taxon>
        <taxon>Cytophagales</taxon>
        <taxon>Spirosomataceae</taxon>
        <taxon>Dyadobacter</taxon>
    </lineage>
</organism>
<evidence type="ECO:0000313" key="3">
    <source>
        <dbReference type="Proteomes" id="UP000190897"/>
    </source>
</evidence>
<keyword evidence="3" id="KW-1185">Reference proteome</keyword>
<reference evidence="3" key="1">
    <citation type="submission" date="2017-02" db="EMBL/GenBank/DDBJ databases">
        <authorList>
            <person name="Varghese N."/>
            <person name="Submissions S."/>
        </authorList>
    </citation>
    <scope>NUCLEOTIDE SEQUENCE [LARGE SCALE GENOMIC DNA]</scope>
    <source>
        <strain evidence="3">DSM 22270</strain>
    </source>
</reference>
<dbReference type="CDD" id="cd14738">
    <property type="entry name" value="PAAR_2"/>
    <property type="match status" value="1"/>
</dbReference>
<sequence length="97" mass="9443">MPPAARIGDAHVCPASNGPQAHAGGLITGPPGSPNVNIGKKPAARKDDSCLCAGATDNTIMGGSSTVKINGKPAARVGDATKHGGTITTGFAKVNIG</sequence>
<evidence type="ECO:0000256" key="1">
    <source>
        <dbReference type="SAM" id="MobiDB-lite"/>
    </source>
</evidence>
<gene>
    <name evidence="2" type="ORF">SAMN05660293_01686</name>
</gene>